<evidence type="ECO:0000313" key="11">
    <source>
        <dbReference type="Proteomes" id="UP000288293"/>
    </source>
</evidence>
<evidence type="ECO:0000256" key="5">
    <source>
        <dbReference type="ARBA" id="ARBA00050213"/>
    </source>
</evidence>
<comment type="cofactor">
    <cofactor evidence="9">
        <name>a divalent metal cation</name>
        <dbReference type="ChEBI" id="CHEBI:60240"/>
    </cofactor>
</comment>
<dbReference type="PANTHER" id="PTHR43213:SF10">
    <property type="entry name" value="7-METHYL-GTP PYROPHOSPHATASE"/>
    <property type="match status" value="1"/>
</dbReference>
<dbReference type="GO" id="GO:0005737">
    <property type="term" value="C:cytoplasm"/>
    <property type="evidence" value="ECO:0007669"/>
    <property type="project" value="UniProtKB-SubCell"/>
</dbReference>
<dbReference type="Proteomes" id="UP000288293">
    <property type="component" value="Unassembled WGS sequence"/>
</dbReference>
<comment type="catalytic activity">
    <reaction evidence="5 9">
        <text>N(7)-methyl-GTP + H2O = N(7)-methyl-GMP + diphosphate + H(+)</text>
        <dbReference type="Rhea" id="RHEA:58744"/>
        <dbReference type="ChEBI" id="CHEBI:15377"/>
        <dbReference type="ChEBI" id="CHEBI:15378"/>
        <dbReference type="ChEBI" id="CHEBI:33019"/>
        <dbReference type="ChEBI" id="CHEBI:58285"/>
        <dbReference type="ChEBI" id="CHEBI:87133"/>
    </reaction>
</comment>
<dbReference type="InterPro" id="IPR003697">
    <property type="entry name" value="Maf-like"/>
</dbReference>
<dbReference type="Gene3D" id="3.90.950.10">
    <property type="match status" value="1"/>
</dbReference>
<evidence type="ECO:0000313" key="10">
    <source>
        <dbReference type="EMBL" id="RUO25634.1"/>
    </source>
</evidence>
<keyword evidence="3 9" id="KW-0378">Hydrolase</keyword>
<comment type="caution">
    <text evidence="9">Lacks conserved residue(s) required for the propagation of feature annotation.</text>
</comment>
<evidence type="ECO:0000256" key="7">
    <source>
        <dbReference type="ARBA" id="ARBA00060749"/>
    </source>
</evidence>
<evidence type="ECO:0000256" key="2">
    <source>
        <dbReference type="ARBA" id="ARBA00022490"/>
    </source>
</evidence>
<name>A0A432W6C9_9GAMM</name>
<dbReference type="PIRSF" id="PIRSF006305">
    <property type="entry name" value="Maf"/>
    <property type="match status" value="1"/>
</dbReference>
<comment type="subcellular location">
    <subcellularLocation>
        <location evidence="1 9">Cytoplasm</location>
    </subcellularLocation>
</comment>
<proteinExistence type="inferred from homology"/>
<dbReference type="CDD" id="cd00555">
    <property type="entry name" value="Maf"/>
    <property type="match status" value="1"/>
</dbReference>
<dbReference type="HAMAP" id="MF_00528">
    <property type="entry name" value="Maf"/>
    <property type="match status" value="1"/>
</dbReference>
<gene>
    <name evidence="10" type="ORF">CWE09_02590</name>
</gene>
<dbReference type="GO" id="GO:0009117">
    <property type="term" value="P:nucleotide metabolic process"/>
    <property type="evidence" value="ECO:0007669"/>
    <property type="project" value="UniProtKB-KW"/>
</dbReference>
<evidence type="ECO:0000256" key="6">
    <source>
        <dbReference type="ARBA" id="ARBA00053369"/>
    </source>
</evidence>
<comment type="caution">
    <text evidence="10">The sequence shown here is derived from an EMBL/GenBank/DDBJ whole genome shotgun (WGS) entry which is preliminary data.</text>
</comment>
<dbReference type="EC" id="3.6.1.-" evidence="9"/>
<dbReference type="RefSeq" id="WP_126802395.1">
    <property type="nucleotide sequence ID" value="NZ_PIPL01000001.1"/>
</dbReference>
<feature type="active site" description="Proton acceptor" evidence="9">
    <location>
        <position position="74"/>
    </location>
</feature>
<comment type="similarity">
    <text evidence="7 9">Belongs to the Maf family. YceF subfamily.</text>
</comment>
<dbReference type="SUPFAM" id="SSF52972">
    <property type="entry name" value="ITPase-like"/>
    <property type="match status" value="1"/>
</dbReference>
<dbReference type="EMBL" id="PIPL01000001">
    <property type="protein sequence ID" value="RUO25634.1"/>
    <property type="molecule type" value="Genomic_DNA"/>
</dbReference>
<dbReference type="AlphaFoldDB" id="A0A432W6C9"/>
<dbReference type="FunFam" id="3.90.950.10:FF:000005">
    <property type="entry name" value="7-methyl-GTP pyrophosphatase"/>
    <property type="match status" value="1"/>
</dbReference>
<feature type="site" description="Important for substrate specificity" evidence="9">
    <location>
        <position position="75"/>
    </location>
</feature>
<keyword evidence="4 9" id="KW-0546">Nucleotide metabolism</keyword>
<dbReference type="PANTHER" id="PTHR43213">
    <property type="entry name" value="BIFUNCTIONAL DTTP/UTP PYROPHOSPHATASE/METHYLTRANSFERASE PROTEIN-RELATED"/>
    <property type="match status" value="1"/>
</dbReference>
<dbReference type="GO" id="GO:0047429">
    <property type="term" value="F:nucleoside triphosphate diphosphatase activity"/>
    <property type="evidence" value="ECO:0007669"/>
    <property type="project" value="InterPro"/>
</dbReference>
<accession>A0A432W6C9</accession>
<comment type="function">
    <text evidence="6 9">Nucleoside triphosphate pyrophosphatase that hydrolyzes 7-methyl-GTP (m(7)GTP). May have a dual role in cell division arrest and in preventing the incorporation of modified nucleotides into cellular nucleic acids.</text>
</comment>
<keyword evidence="11" id="KW-1185">Reference proteome</keyword>
<protein>
    <recommendedName>
        <fullName evidence="8 9">7-methyl-GTP pyrophosphatase</fullName>
        <shortName evidence="9">m(7)GTP pyrophosphatase</shortName>
        <ecNumber evidence="9">3.6.1.-</ecNumber>
    </recommendedName>
</protein>
<dbReference type="OrthoDB" id="9813694at2"/>
<evidence type="ECO:0000256" key="3">
    <source>
        <dbReference type="ARBA" id="ARBA00022801"/>
    </source>
</evidence>
<evidence type="ECO:0000256" key="9">
    <source>
        <dbReference type="HAMAP-Rule" id="MF_00528"/>
    </source>
</evidence>
<dbReference type="InterPro" id="IPR029001">
    <property type="entry name" value="ITPase-like_fam"/>
</dbReference>
<organism evidence="10 11">
    <name type="scientific">Aliidiomarina minuta</name>
    <dbReference type="NCBI Taxonomy" id="880057"/>
    <lineage>
        <taxon>Bacteria</taxon>
        <taxon>Pseudomonadati</taxon>
        <taxon>Pseudomonadota</taxon>
        <taxon>Gammaproteobacteria</taxon>
        <taxon>Alteromonadales</taxon>
        <taxon>Idiomarinaceae</taxon>
        <taxon>Aliidiomarina</taxon>
    </lineage>
</organism>
<evidence type="ECO:0000256" key="8">
    <source>
        <dbReference type="ARBA" id="ARBA00068163"/>
    </source>
</evidence>
<evidence type="ECO:0000256" key="4">
    <source>
        <dbReference type="ARBA" id="ARBA00023080"/>
    </source>
</evidence>
<reference evidence="10 11" key="1">
    <citation type="journal article" date="2011" name="Front. Microbiol.">
        <title>Genomic signatures of strain selection and enhancement in Bacillus atrophaeus var. globigii, a historical biowarfare simulant.</title>
        <authorList>
            <person name="Gibbons H.S."/>
            <person name="Broomall S.M."/>
            <person name="McNew L.A."/>
            <person name="Daligault H."/>
            <person name="Chapman C."/>
            <person name="Bruce D."/>
            <person name="Karavis M."/>
            <person name="Krepps M."/>
            <person name="McGregor P.A."/>
            <person name="Hong C."/>
            <person name="Park K.H."/>
            <person name="Akmal A."/>
            <person name="Feldman A."/>
            <person name="Lin J.S."/>
            <person name="Chang W.E."/>
            <person name="Higgs B.W."/>
            <person name="Demirev P."/>
            <person name="Lindquist J."/>
            <person name="Liem A."/>
            <person name="Fochler E."/>
            <person name="Read T.D."/>
            <person name="Tapia R."/>
            <person name="Johnson S."/>
            <person name="Bishop-Lilly K.A."/>
            <person name="Detter C."/>
            <person name="Han C."/>
            <person name="Sozhamannan S."/>
            <person name="Rosenzweig C.N."/>
            <person name="Skowronski E.W."/>
        </authorList>
    </citation>
    <scope>NUCLEOTIDE SEQUENCE [LARGE SCALE GENOMIC DNA]</scope>
    <source>
        <strain evidence="10 11">MLST1</strain>
    </source>
</reference>
<dbReference type="NCBIfam" id="TIGR00172">
    <property type="entry name" value="maf"/>
    <property type="match status" value="1"/>
</dbReference>
<sequence>MSDSYPLPLVLGSSSPYRKQLLEKLGLSFTAVSPDIDETHSPGETPKQLVARLAAAKARKVAKEHKQHIIIGSDQIAVLENEQILGKPGSVEKAIEQLTACNGQVVTFFTGLSVLNSENGKIETLVEPFEVGFRQLTAAEIKSYVEKEQPLNCAGSFKSEGLGISLFAFMHGDDPNSLIGLPLIRLLELLRHQGISPL</sequence>
<evidence type="ECO:0000256" key="1">
    <source>
        <dbReference type="ARBA" id="ARBA00004496"/>
    </source>
</evidence>
<keyword evidence="2 9" id="KW-0963">Cytoplasm</keyword>
<feature type="site" description="Important for substrate specificity" evidence="9">
    <location>
        <position position="17"/>
    </location>
</feature>
<feature type="site" description="Important for substrate specificity" evidence="9">
    <location>
        <position position="160"/>
    </location>
</feature>
<dbReference type="Pfam" id="PF02545">
    <property type="entry name" value="Maf"/>
    <property type="match status" value="1"/>
</dbReference>